<dbReference type="Proteomes" id="UP000244855">
    <property type="component" value="Unassembled WGS sequence"/>
</dbReference>
<sequence length="225" mass="25530">MAQLLNPSSGQRLFNGLLCLRCFHLRLFERLRHHPTIVLLIFGRKKLYDTITSKLASTAKIVKGRSSTVPNIPVPARELRLQPPRSSTRLNLGFEVDSGTGSCSDSDSYSDPDTDLDALSDTDAEKDAGGGSDDEEPDTKAEEILGAITHYRNEGPGKPKHTLQTQKLWRRESEFWQKYCRKIQKRTGMSPEDQIRACDPAVFKSYLFWRKQRSRIKKESAIDAY</sequence>
<gene>
    <name evidence="2" type="ORF">DM02DRAFT_678784</name>
</gene>
<evidence type="ECO:0000256" key="1">
    <source>
        <dbReference type="SAM" id="MobiDB-lite"/>
    </source>
</evidence>
<evidence type="ECO:0000313" key="2">
    <source>
        <dbReference type="EMBL" id="PVH90142.1"/>
    </source>
</evidence>
<organism evidence="2 3">
    <name type="scientific">Periconia macrospinosa</name>
    <dbReference type="NCBI Taxonomy" id="97972"/>
    <lineage>
        <taxon>Eukaryota</taxon>
        <taxon>Fungi</taxon>
        <taxon>Dikarya</taxon>
        <taxon>Ascomycota</taxon>
        <taxon>Pezizomycotina</taxon>
        <taxon>Dothideomycetes</taxon>
        <taxon>Pleosporomycetidae</taxon>
        <taxon>Pleosporales</taxon>
        <taxon>Massarineae</taxon>
        <taxon>Periconiaceae</taxon>
        <taxon>Periconia</taxon>
    </lineage>
</organism>
<feature type="region of interest" description="Disordered" evidence="1">
    <location>
        <begin position="67"/>
        <end position="139"/>
    </location>
</feature>
<evidence type="ECO:0000313" key="3">
    <source>
        <dbReference type="Proteomes" id="UP000244855"/>
    </source>
</evidence>
<dbReference type="EMBL" id="KZ806655">
    <property type="protein sequence ID" value="PVH90142.1"/>
    <property type="molecule type" value="Genomic_DNA"/>
</dbReference>
<protein>
    <submittedName>
        <fullName evidence="2">Uncharacterized protein</fullName>
    </submittedName>
</protein>
<accession>A0A2V1CWS8</accession>
<dbReference type="OrthoDB" id="4485682at2759"/>
<feature type="compositionally biased region" description="Acidic residues" evidence="1">
    <location>
        <begin position="108"/>
        <end position="122"/>
    </location>
</feature>
<name>A0A2V1CWS8_9PLEO</name>
<reference evidence="2 3" key="1">
    <citation type="journal article" date="2018" name="Sci. Rep.">
        <title>Comparative genomics provides insights into the lifestyle and reveals functional heterogeneity of dark septate endophytic fungi.</title>
        <authorList>
            <person name="Knapp D.G."/>
            <person name="Nemeth J.B."/>
            <person name="Barry K."/>
            <person name="Hainaut M."/>
            <person name="Henrissat B."/>
            <person name="Johnson J."/>
            <person name="Kuo A."/>
            <person name="Lim J.H.P."/>
            <person name="Lipzen A."/>
            <person name="Nolan M."/>
            <person name="Ohm R.A."/>
            <person name="Tamas L."/>
            <person name="Grigoriev I.V."/>
            <person name="Spatafora J.W."/>
            <person name="Nagy L.G."/>
            <person name="Kovacs G.M."/>
        </authorList>
    </citation>
    <scope>NUCLEOTIDE SEQUENCE [LARGE SCALE GENOMIC DNA]</scope>
    <source>
        <strain evidence="2 3">DSE2036</strain>
    </source>
</reference>
<keyword evidence="3" id="KW-1185">Reference proteome</keyword>
<feature type="compositionally biased region" description="Low complexity" evidence="1">
    <location>
        <begin position="97"/>
        <end position="107"/>
    </location>
</feature>
<proteinExistence type="predicted"/>
<dbReference type="AlphaFoldDB" id="A0A2V1CWS8"/>
<dbReference type="STRING" id="97972.A0A2V1CWS8"/>